<dbReference type="PROSITE" id="PS50894">
    <property type="entry name" value="HPT"/>
    <property type="match status" value="1"/>
</dbReference>
<dbReference type="GO" id="GO:0005524">
    <property type="term" value="F:ATP binding"/>
    <property type="evidence" value="ECO:0007669"/>
    <property type="project" value="UniProtKB-KW"/>
</dbReference>
<dbReference type="InterPro" id="IPR004358">
    <property type="entry name" value="Sig_transdc_His_kin-like_C"/>
</dbReference>
<dbReference type="InterPro" id="IPR004105">
    <property type="entry name" value="CheA-like_dim"/>
</dbReference>
<dbReference type="InterPro" id="IPR036061">
    <property type="entry name" value="CheW-like_dom_sf"/>
</dbReference>
<sequence>MESNQYLAMFIDESKEHLQAMNENLLQLEQSPSDLSIVQNIFRSAHTLKGMSATMGFEDLANLTHEMENVLDLVRHEKLSMDDYIFDVLFKSFDALEAMVNDIIAGGDGQADVSEIVNHLQAILNGSYSPSQAAETGQVSSTSSEAKVLAEAFDQYQLSIIKQSLSSGFQVYEVRVKIRQDCVLKAARAYMVFDALERSGEIARSIPSVQEIEQEKFDHEFIVYYITKLHAQEVKKLIMDVSEIEDAVIETIDEQKLKELQDRSLQDAKPQPEPAAEKPKQDSKKQAKGQTSAGGASNQQVAGRTIRVDIERLDTLMNLFSELLIDRVRLEQLASEIGRHELTETVEHMARVSSDLQSIVLKLRMMPVETVFNRFPRMIRDLAKTLNKKVDLIITGSETELDRTVVDEIGDPLVHLLRNAVDHGLEGPEDRIKAGKPETGTVHLRAYQSGNHVFIEIEDDGRGIDREKVLSKAIQNGVVKSEDAERLSDREVYQLLFASGFSTAEVISDISGRGVGLDVVKTKITSLGGDVTVDSTLGVGTKFTVQLPLTLSIITAMLIRLGEEKYAIPISSVVETALVNDEDIRYVHGMRMIQFRDNVIPLIDLASVLEVPGHEEKQQSQELNVVIVHKGDKLVALITDEFIGQQEIVLKTLGGYLNQVFAVSGATILGDGQVALILDTNALIR</sequence>
<evidence type="ECO:0000259" key="13">
    <source>
        <dbReference type="PROSITE" id="PS50109"/>
    </source>
</evidence>
<evidence type="ECO:0000256" key="5">
    <source>
        <dbReference type="ARBA" id="ARBA00022553"/>
    </source>
</evidence>
<evidence type="ECO:0000256" key="8">
    <source>
        <dbReference type="ARBA" id="ARBA00022777"/>
    </source>
</evidence>
<dbReference type="InterPro" id="IPR037006">
    <property type="entry name" value="CheA-like_homodim_sf"/>
</dbReference>
<dbReference type="Pfam" id="PF07194">
    <property type="entry name" value="P2"/>
    <property type="match status" value="1"/>
</dbReference>
<reference evidence="16" key="1">
    <citation type="submission" date="2020-08" db="EMBL/GenBank/DDBJ databases">
        <authorList>
            <person name="Uke A."/>
            <person name="Chhe C."/>
            <person name="Baramee S."/>
            <person name="Kosugi A."/>
        </authorList>
    </citation>
    <scope>NUCLEOTIDE SEQUENCE</scope>
    <source>
        <strain evidence="16">DA-C8</strain>
    </source>
</reference>
<dbReference type="InterPro" id="IPR002545">
    <property type="entry name" value="CheW-lke_dom"/>
</dbReference>
<dbReference type="GO" id="GO:0000155">
    <property type="term" value="F:phosphorelay sensor kinase activity"/>
    <property type="evidence" value="ECO:0007669"/>
    <property type="project" value="InterPro"/>
</dbReference>
<dbReference type="CDD" id="cd00731">
    <property type="entry name" value="CheA_reg"/>
    <property type="match status" value="1"/>
</dbReference>
<feature type="domain" description="CheW-like" evidence="14">
    <location>
        <begin position="553"/>
        <end position="685"/>
    </location>
</feature>
<dbReference type="Pfam" id="PF02518">
    <property type="entry name" value="HATPase_c"/>
    <property type="match status" value="1"/>
</dbReference>
<dbReference type="SUPFAM" id="SSF47384">
    <property type="entry name" value="Homodimeric domain of signal transducing histidine kinase"/>
    <property type="match status" value="1"/>
</dbReference>
<keyword evidence="6" id="KW-0808">Transferase</keyword>
<comment type="catalytic activity">
    <reaction evidence="1">
        <text>ATP + protein L-histidine = ADP + protein N-phospho-L-histidine.</text>
        <dbReference type="EC" id="2.7.13.3"/>
    </reaction>
</comment>
<reference evidence="16" key="2">
    <citation type="journal article" date="2021" name="Data Brief">
        <title>Draft genome sequence data of the facultative, thermophilic, xylanolytic bacterium Paenibacillus sp. strain DA-C8.</title>
        <authorList>
            <person name="Chhe C."/>
            <person name="Uke A."/>
            <person name="Baramee S."/>
            <person name="Ungkulpasvich U."/>
            <person name="Tachaapaikoon C."/>
            <person name="Pason P."/>
            <person name="Waeonukul R."/>
            <person name="Ratanakhanokchai K."/>
            <person name="Kosugi A."/>
        </authorList>
    </citation>
    <scope>NUCLEOTIDE SEQUENCE</scope>
    <source>
        <strain evidence="16">DA-C8</strain>
    </source>
</reference>
<evidence type="ECO:0000256" key="2">
    <source>
        <dbReference type="ARBA" id="ARBA00012438"/>
    </source>
</evidence>
<dbReference type="InterPro" id="IPR036641">
    <property type="entry name" value="HPT_dom_sf"/>
</dbReference>
<feature type="compositionally biased region" description="Basic and acidic residues" evidence="12">
    <location>
        <begin position="275"/>
        <end position="285"/>
    </location>
</feature>
<dbReference type="SUPFAM" id="SSF47226">
    <property type="entry name" value="Histidine-containing phosphotransfer domain, HPT domain"/>
    <property type="match status" value="1"/>
</dbReference>
<dbReference type="AlphaFoldDB" id="A0A916QDQ8"/>
<dbReference type="InterPro" id="IPR010808">
    <property type="entry name" value="CheA_P2-bd"/>
</dbReference>
<dbReference type="PANTHER" id="PTHR43395:SF1">
    <property type="entry name" value="CHEMOTAXIS PROTEIN CHEA"/>
    <property type="match status" value="1"/>
</dbReference>
<feature type="compositionally biased region" description="Polar residues" evidence="12">
    <location>
        <begin position="288"/>
        <end position="301"/>
    </location>
</feature>
<evidence type="ECO:0000259" key="15">
    <source>
        <dbReference type="PROSITE" id="PS50894"/>
    </source>
</evidence>
<dbReference type="Gene3D" id="2.30.30.40">
    <property type="entry name" value="SH3 Domains"/>
    <property type="match status" value="1"/>
</dbReference>
<evidence type="ECO:0000256" key="6">
    <source>
        <dbReference type="ARBA" id="ARBA00022679"/>
    </source>
</evidence>
<dbReference type="InterPro" id="IPR005467">
    <property type="entry name" value="His_kinase_dom"/>
</dbReference>
<feature type="domain" description="Histidine kinase" evidence="13">
    <location>
        <begin position="301"/>
        <end position="551"/>
    </location>
</feature>
<feature type="region of interest" description="Disordered" evidence="12">
    <location>
        <begin position="262"/>
        <end position="301"/>
    </location>
</feature>
<dbReference type="PROSITE" id="PS50851">
    <property type="entry name" value="CHEW"/>
    <property type="match status" value="1"/>
</dbReference>
<evidence type="ECO:0000256" key="4">
    <source>
        <dbReference type="ARBA" id="ARBA00022500"/>
    </source>
</evidence>
<dbReference type="SMART" id="SM00260">
    <property type="entry name" value="CheW"/>
    <property type="match status" value="1"/>
</dbReference>
<keyword evidence="4" id="KW-0145">Chemotaxis</keyword>
<dbReference type="RefSeq" id="WP_200965985.1">
    <property type="nucleotide sequence ID" value="NZ_BMAQ01000006.1"/>
</dbReference>
<dbReference type="PANTHER" id="PTHR43395">
    <property type="entry name" value="SENSOR HISTIDINE KINASE CHEA"/>
    <property type="match status" value="1"/>
</dbReference>
<dbReference type="SUPFAM" id="SSF50341">
    <property type="entry name" value="CheW-like"/>
    <property type="match status" value="1"/>
</dbReference>
<dbReference type="SUPFAM" id="SSF55874">
    <property type="entry name" value="ATPase domain of HSP90 chaperone/DNA topoisomerase II/histidine kinase"/>
    <property type="match status" value="1"/>
</dbReference>
<feature type="modified residue" description="Phosphohistidine" evidence="11">
    <location>
        <position position="46"/>
    </location>
</feature>
<evidence type="ECO:0000256" key="9">
    <source>
        <dbReference type="ARBA" id="ARBA00022840"/>
    </source>
</evidence>
<dbReference type="EMBL" id="BMAQ01000006">
    <property type="protein sequence ID" value="GFR37709.1"/>
    <property type="molecule type" value="Genomic_DNA"/>
</dbReference>
<dbReference type="EC" id="2.7.13.3" evidence="2"/>
<gene>
    <name evidence="16" type="primary">cheA</name>
    <name evidence="16" type="ORF">PRECH8_10050</name>
</gene>
<dbReference type="SMART" id="SM00073">
    <property type="entry name" value="HPT"/>
    <property type="match status" value="1"/>
</dbReference>
<keyword evidence="8" id="KW-0418">Kinase</keyword>
<dbReference type="GO" id="GO:0006935">
    <property type="term" value="P:chemotaxis"/>
    <property type="evidence" value="ECO:0007669"/>
    <property type="project" value="UniProtKB-KW"/>
</dbReference>
<dbReference type="Pfam" id="PF02895">
    <property type="entry name" value="H-kinase_dim"/>
    <property type="match status" value="1"/>
</dbReference>
<dbReference type="PRINTS" id="PR00344">
    <property type="entry name" value="BCTRLSENSOR"/>
</dbReference>
<evidence type="ECO:0000259" key="14">
    <source>
        <dbReference type="PROSITE" id="PS50851"/>
    </source>
</evidence>
<dbReference type="Gene3D" id="3.30.70.1110">
    <property type="entry name" value="Histidine kinase CheA-like, P2 response regulator-binding domain"/>
    <property type="match status" value="1"/>
</dbReference>
<accession>A0A916QDQ8</accession>
<dbReference type="InterPro" id="IPR003594">
    <property type="entry name" value="HATPase_dom"/>
</dbReference>
<keyword evidence="7" id="KW-0547">Nucleotide-binding</keyword>
<evidence type="ECO:0000256" key="7">
    <source>
        <dbReference type="ARBA" id="ARBA00022741"/>
    </source>
</evidence>
<dbReference type="Pfam" id="PF01584">
    <property type="entry name" value="CheW"/>
    <property type="match status" value="1"/>
</dbReference>
<dbReference type="Gene3D" id="3.30.565.10">
    <property type="entry name" value="Histidine kinase-like ATPase, C-terminal domain"/>
    <property type="match status" value="1"/>
</dbReference>
<keyword evidence="10" id="KW-0902">Two-component regulatory system</keyword>
<dbReference type="InterPro" id="IPR036890">
    <property type="entry name" value="HATPase_C_sf"/>
</dbReference>
<evidence type="ECO:0000313" key="16">
    <source>
        <dbReference type="EMBL" id="GFR37709.1"/>
    </source>
</evidence>
<dbReference type="InterPro" id="IPR036097">
    <property type="entry name" value="HisK_dim/P_sf"/>
</dbReference>
<dbReference type="InterPro" id="IPR051315">
    <property type="entry name" value="Bact_Chemotaxis_CheA"/>
</dbReference>
<evidence type="ECO:0000256" key="12">
    <source>
        <dbReference type="SAM" id="MobiDB-lite"/>
    </source>
</evidence>
<evidence type="ECO:0000256" key="3">
    <source>
        <dbReference type="ARBA" id="ARBA00021495"/>
    </source>
</evidence>
<dbReference type="SMART" id="SM01231">
    <property type="entry name" value="H-kinase_dim"/>
    <property type="match status" value="1"/>
</dbReference>
<comment type="caution">
    <text evidence="16">The sequence shown here is derived from an EMBL/GenBank/DDBJ whole genome shotgun (WGS) entry which is preliminary data.</text>
</comment>
<dbReference type="FunFam" id="3.30.565.10:FF:000016">
    <property type="entry name" value="Chemotaxis protein CheA, putative"/>
    <property type="match status" value="1"/>
</dbReference>
<dbReference type="Gene3D" id="1.20.120.160">
    <property type="entry name" value="HPT domain"/>
    <property type="match status" value="1"/>
</dbReference>
<keyword evidence="17" id="KW-1185">Reference proteome</keyword>
<dbReference type="Pfam" id="PF01627">
    <property type="entry name" value="Hpt"/>
    <property type="match status" value="1"/>
</dbReference>
<dbReference type="CDD" id="cd00088">
    <property type="entry name" value="HPT"/>
    <property type="match status" value="1"/>
</dbReference>
<dbReference type="SMART" id="SM00387">
    <property type="entry name" value="HATPase_c"/>
    <property type="match status" value="1"/>
</dbReference>
<dbReference type="InterPro" id="IPR008207">
    <property type="entry name" value="Sig_transdc_His_kin_Hpt_dom"/>
</dbReference>
<protein>
    <recommendedName>
        <fullName evidence="3">Chemotaxis protein CheA</fullName>
        <ecNumber evidence="2">2.7.13.3</ecNumber>
    </recommendedName>
</protein>
<dbReference type="PROSITE" id="PS50109">
    <property type="entry name" value="HIS_KIN"/>
    <property type="match status" value="1"/>
</dbReference>
<dbReference type="GO" id="GO:0005737">
    <property type="term" value="C:cytoplasm"/>
    <property type="evidence" value="ECO:0007669"/>
    <property type="project" value="InterPro"/>
</dbReference>
<dbReference type="InterPro" id="IPR037052">
    <property type="entry name" value="CheA-like_P2_sf"/>
</dbReference>
<evidence type="ECO:0000256" key="1">
    <source>
        <dbReference type="ARBA" id="ARBA00000085"/>
    </source>
</evidence>
<dbReference type="SUPFAM" id="SSF55052">
    <property type="entry name" value="CheY-binding domain of CheA"/>
    <property type="match status" value="1"/>
</dbReference>
<dbReference type="CDD" id="cd16916">
    <property type="entry name" value="HATPase_CheA-like"/>
    <property type="match status" value="1"/>
</dbReference>
<name>A0A916QDQ8_9BACL</name>
<evidence type="ECO:0000313" key="17">
    <source>
        <dbReference type="Proteomes" id="UP000654993"/>
    </source>
</evidence>
<evidence type="ECO:0000256" key="10">
    <source>
        <dbReference type="ARBA" id="ARBA00023012"/>
    </source>
</evidence>
<dbReference type="Gene3D" id="1.10.287.560">
    <property type="entry name" value="Histidine kinase CheA-like, homodimeric domain"/>
    <property type="match status" value="1"/>
</dbReference>
<dbReference type="InterPro" id="IPR035891">
    <property type="entry name" value="CheY-binding_CheA"/>
</dbReference>
<feature type="domain" description="HPt" evidence="15">
    <location>
        <begin position="1"/>
        <end position="103"/>
    </location>
</feature>
<keyword evidence="5 11" id="KW-0597">Phosphoprotein</keyword>
<keyword evidence="9" id="KW-0067">ATP-binding</keyword>
<evidence type="ECO:0000256" key="11">
    <source>
        <dbReference type="PROSITE-ProRule" id="PRU00110"/>
    </source>
</evidence>
<dbReference type="Proteomes" id="UP000654993">
    <property type="component" value="Unassembled WGS sequence"/>
</dbReference>
<proteinExistence type="predicted"/>
<organism evidence="16 17">
    <name type="scientific">Insulibacter thermoxylanivorax</name>
    <dbReference type="NCBI Taxonomy" id="2749268"/>
    <lineage>
        <taxon>Bacteria</taxon>
        <taxon>Bacillati</taxon>
        <taxon>Bacillota</taxon>
        <taxon>Bacilli</taxon>
        <taxon>Bacillales</taxon>
        <taxon>Paenibacillaceae</taxon>
        <taxon>Insulibacter</taxon>
    </lineage>
</organism>